<name>A0A644Y960_9ZZZZ</name>
<sequence>MELGKYRERIEKYLMQEKYINIVITKEELENEEIERYLALLAILGEKKEYADKFAGKMSVSFEGYESGGFNSEHLIKLAKCFCDKCPYLFYFLDKETATIKDFTIAYCGTGTIDGDNHAVDKTIFEAFLKHQLQGMVVLAAKNNLPPDKLEEAVKQVYDYFGL</sequence>
<dbReference type="AlphaFoldDB" id="A0A644Y960"/>
<proteinExistence type="predicted"/>
<comment type="caution">
    <text evidence="1">The sequence shown here is derived from an EMBL/GenBank/DDBJ whole genome shotgun (WGS) entry which is preliminary data.</text>
</comment>
<evidence type="ECO:0000313" key="1">
    <source>
        <dbReference type="EMBL" id="MPM24849.1"/>
    </source>
</evidence>
<organism evidence="1">
    <name type="scientific">bioreactor metagenome</name>
    <dbReference type="NCBI Taxonomy" id="1076179"/>
    <lineage>
        <taxon>unclassified sequences</taxon>
        <taxon>metagenomes</taxon>
        <taxon>ecological metagenomes</taxon>
    </lineage>
</organism>
<dbReference type="EMBL" id="VSSQ01004357">
    <property type="protein sequence ID" value="MPM24849.1"/>
    <property type="molecule type" value="Genomic_DNA"/>
</dbReference>
<reference evidence="1" key="1">
    <citation type="submission" date="2019-08" db="EMBL/GenBank/DDBJ databases">
        <authorList>
            <person name="Kucharzyk K."/>
            <person name="Murdoch R.W."/>
            <person name="Higgins S."/>
            <person name="Loffler F."/>
        </authorList>
    </citation>
    <scope>NUCLEOTIDE SEQUENCE</scope>
</reference>
<accession>A0A644Y960</accession>
<gene>
    <name evidence="1" type="ORF">SDC9_71335</name>
</gene>
<protein>
    <submittedName>
        <fullName evidence="1">Uncharacterized protein</fullName>
    </submittedName>
</protein>